<dbReference type="EMBL" id="FOYL01000017">
    <property type="protein sequence ID" value="SFR29203.1"/>
    <property type="molecule type" value="Genomic_DNA"/>
</dbReference>
<sequence>MDTDIDLPADRPMPVELQEHLWNRLRPQVAATLTGRRRRSAVLPLSAAAAVGLLVVGGVLVLGQDDAPRRTIPASDPADVQLAHDCVTATVASGVEVPDPGSWTPGVKIDADTGSGNGAAWPEFLMIRNDRAAALCLVAGSSTGGITGADVAAMEGRGRHSYATLTAARPFDYLDAWNFLDGTSIQFGITTEDVVAVSVVWQDGNVTPALLHDGTFAVKIDRGEMCGRPGHISATPVASNVVRVTLGDGQVVEGPLCKPTG</sequence>
<evidence type="ECO:0000313" key="2">
    <source>
        <dbReference type="EMBL" id="SFR29203.1"/>
    </source>
</evidence>
<dbReference type="RefSeq" id="WP_093605630.1">
    <property type="nucleotide sequence ID" value="NZ_FOYL01000017.1"/>
</dbReference>
<dbReference type="AlphaFoldDB" id="A0A1I6FGX4"/>
<keyword evidence="1" id="KW-0472">Membrane</keyword>
<feature type="transmembrane region" description="Helical" evidence="1">
    <location>
        <begin position="42"/>
        <end position="63"/>
    </location>
</feature>
<evidence type="ECO:0000256" key="1">
    <source>
        <dbReference type="SAM" id="Phobius"/>
    </source>
</evidence>
<name>A0A1I6FGX4_9PSEU</name>
<gene>
    <name evidence="2" type="ORF">SAMN04488564_117127</name>
</gene>
<dbReference type="OrthoDB" id="3628980at2"/>
<protein>
    <submittedName>
        <fullName evidence="2">Uncharacterized protein</fullName>
    </submittedName>
</protein>
<keyword evidence="1" id="KW-1133">Transmembrane helix</keyword>
<accession>A0A1I6FGX4</accession>
<reference evidence="3" key="1">
    <citation type="submission" date="2016-10" db="EMBL/GenBank/DDBJ databases">
        <authorList>
            <person name="Varghese N."/>
            <person name="Submissions S."/>
        </authorList>
    </citation>
    <scope>NUCLEOTIDE SEQUENCE [LARGE SCALE GENOMIC DNA]</scope>
    <source>
        <strain evidence="3">DSM 44232</strain>
    </source>
</reference>
<organism evidence="2 3">
    <name type="scientific">Lentzea waywayandensis</name>
    <dbReference type="NCBI Taxonomy" id="84724"/>
    <lineage>
        <taxon>Bacteria</taxon>
        <taxon>Bacillati</taxon>
        <taxon>Actinomycetota</taxon>
        <taxon>Actinomycetes</taxon>
        <taxon>Pseudonocardiales</taxon>
        <taxon>Pseudonocardiaceae</taxon>
        <taxon>Lentzea</taxon>
    </lineage>
</organism>
<keyword evidence="1" id="KW-0812">Transmembrane</keyword>
<proteinExistence type="predicted"/>
<dbReference type="STRING" id="84724.SAMN04488564_117127"/>
<evidence type="ECO:0000313" key="3">
    <source>
        <dbReference type="Proteomes" id="UP000198583"/>
    </source>
</evidence>
<dbReference type="Proteomes" id="UP000198583">
    <property type="component" value="Unassembled WGS sequence"/>
</dbReference>
<keyword evidence="3" id="KW-1185">Reference proteome</keyword>